<dbReference type="InterPro" id="IPR007498">
    <property type="entry name" value="PqiA-like"/>
</dbReference>
<protein>
    <submittedName>
        <fullName evidence="2">Paraquat-inducible protein A</fullName>
    </submittedName>
</protein>
<comment type="caution">
    <text evidence="2">The sequence shown here is derived from an EMBL/GenBank/DDBJ whole genome shotgun (WGS) entry which is preliminary data.</text>
</comment>
<proteinExistence type="predicted"/>
<dbReference type="Pfam" id="PF04403">
    <property type="entry name" value="PqiA"/>
    <property type="match status" value="1"/>
</dbReference>
<keyword evidence="3" id="KW-1185">Reference proteome</keyword>
<reference evidence="2 3" key="1">
    <citation type="submission" date="2023-09" db="EMBL/GenBank/DDBJ databases">
        <authorList>
            <person name="Rey-Velasco X."/>
        </authorList>
    </citation>
    <scope>NUCLEOTIDE SEQUENCE [LARGE SCALE GENOMIC DNA]</scope>
    <source>
        <strain evidence="2 3">P117</strain>
    </source>
</reference>
<keyword evidence="1" id="KW-0472">Membrane</keyword>
<feature type="transmembrane region" description="Helical" evidence="1">
    <location>
        <begin position="144"/>
        <end position="163"/>
    </location>
</feature>
<feature type="transmembrane region" description="Helical" evidence="1">
    <location>
        <begin position="175"/>
        <end position="194"/>
    </location>
</feature>
<dbReference type="RefSeq" id="WP_311368439.1">
    <property type="nucleotide sequence ID" value="NZ_JAVRHX010000002.1"/>
</dbReference>
<evidence type="ECO:0000313" key="2">
    <source>
        <dbReference type="EMBL" id="MDT0594919.1"/>
    </source>
</evidence>
<evidence type="ECO:0000256" key="1">
    <source>
        <dbReference type="SAM" id="Phobius"/>
    </source>
</evidence>
<keyword evidence="1" id="KW-1133">Transmembrane helix</keyword>
<name>A0ABU2ZTM7_9ALTE</name>
<keyword evidence="1" id="KW-0812">Transmembrane</keyword>
<sequence length="207" mass="23275">MEATHLHPKQQACHDCDLLIELPEQLNDNQSLLCPRCKKVQWTQYKHPVDKTVAYSLTALILLVIANAFPFLSFDAQGQTRTITIIQASNELYIQGFYLLAFLVYVCVLLFPAIYLSCLLAITIPTKIGLKPPFAITLGRTLSYLLPWVMTEVFMVGVLVALIKIIELADIVFGVAFWAYIGFVVCFLASSAIASKHQLWTWINHGK</sequence>
<feature type="transmembrane region" description="Helical" evidence="1">
    <location>
        <begin position="53"/>
        <end position="76"/>
    </location>
</feature>
<dbReference type="Proteomes" id="UP001253545">
    <property type="component" value="Unassembled WGS sequence"/>
</dbReference>
<evidence type="ECO:0000313" key="3">
    <source>
        <dbReference type="Proteomes" id="UP001253545"/>
    </source>
</evidence>
<accession>A0ABU2ZTM7</accession>
<feature type="transmembrane region" description="Helical" evidence="1">
    <location>
        <begin position="97"/>
        <end position="124"/>
    </location>
</feature>
<dbReference type="EMBL" id="JAVRHX010000002">
    <property type="protein sequence ID" value="MDT0594919.1"/>
    <property type="molecule type" value="Genomic_DNA"/>
</dbReference>
<organism evidence="2 3">
    <name type="scientific">Glaciecola petra</name>
    <dbReference type="NCBI Taxonomy" id="3075602"/>
    <lineage>
        <taxon>Bacteria</taxon>
        <taxon>Pseudomonadati</taxon>
        <taxon>Pseudomonadota</taxon>
        <taxon>Gammaproteobacteria</taxon>
        <taxon>Alteromonadales</taxon>
        <taxon>Alteromonadaceae</taxon>
        <taxon>Glaciecola</taxon>
    </lineage>
</organism>
<gene>
    <name evidence="2" type="ORF">RM552_08715</name>
</gene>